<protein>
    <submittedName>
        <fullName evidence="1">Uncharacterized protein</fullName>
    </submittedName>
</protein>
<organism evidence="1 2">
    <name type="scientific">Rhizophagus clarus</name>
    <dbReference type="NCBI Taxonomy" id="94130"/>
    <lineage>
        <taxon>Eukaryota</taxon>
        <taxon>Fungi</taxon>
        <taxon>Fungi incertae sedis</taxon>
        <taxon>Mucoromycota</taxon>
        <taxon>Glomeromycotina</taxon>
        <taxon>Glomeromycetes</taxon>
        <taxon>Glomerales</taxon>
        <taxon>Glomeraceae</taxon>
        <taxon>Rhizophagus</taxon>
    </lineage>
</organism>
<name>A0A2Z6QLI3_9GLOM</name>
<dbReference type="EMBL" id="BEXD01000913">
    <property type="protein sequence ID" value="GBB91073.1"/>
    <property type="molecule type" value="Genomic_DNA"/>
</dbReference>
<accession>A0A2Z6QLI3</accession>
<reference evidence="1 2" key="1">
    <citation type="submission" date="2017-11" db="EMBL/GenBank/DDBJ databases">
        <title>The genome of Rhizophagus clarus HR1 reveals common genetic basis of auxotrophy among arbuscular mycorrhizal fungi.</title>
        <authorList>
            <person name="Kobayashi Y."/>
        </authorList>
    </citation>
    <scope>NUCLEOTIDE SEQUENCE [LARGE SCALE GENOMIC DNA]</scope>
    <source>
        <strain evidence="1 2">HR1</strain>
    </source>
</reference>
<keyword evidence="2" id="KW-1185">Reference proteome</keyword>
<dbReference type="AlphaFoldDB" id="A0A2Z6QLI3"/>
<evidence type="ECO:0000313" key="1">
    <source>
        <dbReference type="EMBL" id="GBB91073.1"/>
    </source>
</evidence>
<dbReference type="PROSITE" id="PS51257">
    <property type="entry name" value="PROKAR_LIPOPROTEIN"/>
    <property type="match status" value="1"/>
</dbReference>
<dbReference type="Proteomes" id="UP000247702">
    <property type="component" value="Unassembled WGS sequence"/>
</dbReference>
<comment type="caution">
    <text evidence="1">The sequence shown here is derived from an EMBL/GenBank/DDBJ whole genome shotgun (WGS) entry which is preliminary data.</text>
</comment>
<gene>
    <name evidence="1" type="ORF">RclHR1_01820002</name>
</gene>
<evidence type="ECO:0000313" key="2">
    <source>
        <dbReference type="Proteomes" id="UP000247702"/>
    </source>
</evidence>
<proteinExistence type="predicted"/>
<sequence length="111" mass="13082">MVLAKDYRRNTHLFNSICSLVSCSSRIEKGSLVCQQRQAQSKVHRVSLLRETQFLSAHSVLHLWYWLKTIEEIPTFSTVFAPWFPVTRIWSIFIIVTLRKAFQFQRKASTH</sequence>